<dbReference type="SUPFAM" id="SSF57756">
    <property type="entry name" value="Retrovirus zinc finger-like domains"/>
    <property type="match status" value="1"/>
</dbReference>
<keyword evidence="4" id="KW-1187">Viral budding via the host ESCRT complexes</keyword>
<comment type="similarity">
    <text evidence="3">Belongs to the primate lentivirus group gag polyprotein family.</text>
</comment>
<keyword evidence="12" id="KW-0519">Myristate</keyword>
<evidence type="ECO:0000256" key="30">
    <source>
        <dbReference type="SAM" id="MobiDB-lite"/>
    </source>
</evidence>
<dbReference type="SUPFAM" id="SSF47353">
    <property type="entry name" value="Retrovirus capsid dimerization domain-like"/>
    <property type="match status" value="1"/>
</dbReference>
<dbReference type="GO" id="GO:0005198">
    <property type="term" value="F:structural molecule activity"/>
    <property type="evidence" value="ECO:0007669"/>
    <property type="project" value="InterPro"/>
</dbReference>
<evidence type="ECO:0000256" key="18">
    <source>
        <dbReference type="ARBA" id="ARBA00022844"/>
    </source>
</evidence>
<keyword evidence="10" id="KW-1188">Viral release from host cell</keyword>
<keyword evidence="13 28" id="KW-0479">Metal-binding</keyword>
<dbReference type="SUPFAM" id="SSF47943">
    <property type="entry name" value="Retrovirus capsid protein, N-terminal core domain"/>
    <property type="match status" value="1"/>
</dbReference>
<evidence type="ECO:0000313" key="32">
    <source>
        <dbReference type="EMBL" id="QDR91411.1"/>
    </source>
</evidence>
<keyword evidence="18 28" id="KW-0946">Virion</keyword>
<feature type="domain" description="CCHC-type" evidence="31">
    <location>
        <begin position="386"/>
        <end position="401"/>
    </location>
</feature>
<dbReference type="FunFam" id="4.10.60.10:FF:000001">
    <property type="entry name" value="Gag polyprotein"/>
    <property type="match status" value="1"/>
</dbReference>
<dbReference type="InterPro" id="IPR000071">
    <property type="entry name" value="Lentvrl_matrix_N"/>
</dbReference>
<dbReference type="Pfam" id="PF00540">
    <property type="entry name" value="Gag_p17"/>
    <property type="match status" value="1"/>
</dbReference>
<evidence type="ECO:0000256" key="20">
    <source>
        <dbReference type="ARBA" id="ARBA00022884"/>
    </source>
</evidence>
<keyword evidence="19" id="KW-1043">Host membrane</keyword>
<dbReference type="GO" id="GO:0042025">
    <property type="term" value="C:host cell nucleus"/>
    <property type="evidence" value="ECO:0007669"/>
    <property type="project" value="UniProtKB-SubCell"/>
</dbReference>
<evidence type="ECO:0000256" key="16">
    <source>
        <dbReference type="ARBA" id="ARBA00022771"/>
    </source>
</evidence>
<dbReference type="EMBL" id="MN097609">
    <property type="protein sequence ID" value="QDR91411.1"/>
    <property type="molecule type" value="Genomic_RNA"/>
</dbReference>
<name>A0A517EPU6_HV1</name>
<dbReference type="GO" id="GO:0008270">
    <property type="term" value="F:zinc ion binding"/>
    <property type="evidence" value="ECO:0007669"/>
    <property type="project" value="UniProtKB-KW"/>
</dbReference>
<dbReference type="Gene3D" id="1.20.5.760">
    <property type="entry name" value="Single helix bin"/>
    <property type="match status" value="1"/>
</dbReference>
<dbReference type="Gene3D" id="1.10.375.10">
    <property type="entry name" value="Human Immunodeficiency Virus Type 1 Capsid Protein"/>
    <property type="match status" value="1"/>
</dbReference>
<dbReference type="Gene3D" id="6.10.250.390">
    <property type="match status" value="1"/>
</dbReference>
<dbReference type="PANTHER" id="PTHR40389">
    <property type="entry name" value="ENDOGENOUS RETROVIRUS GROUP K MEMBER 24 GAG POLYPROTEIN-RELATED"/>
    <property type="match status" value="1"/>
</dbReference>
<dbReference type="InterPro" id="IPR036875">
    <property type="entry name" value="Znf_CCHC_sf"/>
</dbReference>
<evidence type="ECO:0000256" key="4">
    <source>
        <dbReference type="ARBA" id="ARBA00022462"/>
    </source>
</evidence>
<keyword evidence="11" id="KW-1198">Viral budding</keyword>
<dbReference type="Pfam" id="PF08705">
    <property type="entry name" value="Gag_p6"/>
    <property type="match status" value="1"/>
</dbReference>
<dbReference type="PANTHER" id="PTHR40389:SF4">
    <property type="match status" value="1"/>
</dbReference>
<evidence type="ECO:0000256" key="11">
    <source>
        <dbReference type="ARBA" id="ARBA00022637"/>
    </source>
</evidence>
<evidence type="ECO:0000256" key="19">
    <source>
        <dbReference type="ARBA" id="ARBA00022870"/>
    </source>
</evidence>
<evidence type="ECO:0000256" key="14">
    <source>
        <dbReference type="ARBA" id="ARBA00022737"/>
    </source>
</evidence>
<protein>
    <recommendedName>
        <fullName evidence="28">Gag polyprotein</fullName>
    </recommendedName>
    <component>
        <recommendedName>
            <fullName evidence="28">Matrix protein p17</fullName>
            <shortName evidence="28">MA</shortName>
        </recommendedName>
    </component>
</protein>
<reference evidence="34" key="1">
    <citation type="submission" date="2019-06" db="EMBL/GenBank/DDBJ databases">
        <title>The Replication-Competent HIV-1 Latent Reservoir is Primarily Established Near the Time of Therapy Initiation.</title>
        <authorList>
            <person name="Abrahams M.-R."/>
            <person name="Joseph S.B."/>
            <person name="Garrett N."/>
            <person name="Tyers L."/>
            <person name="Moeser M.J."/>
            <person name="Archin N."/>
            <person name="Council O.D."/>
            <person name="Matten D."/>
            <person name="Zhou S."/>
            <person name="Doolabh D."/>
            <person name="Anthony C."/>
            <person name="Goonetilleke N."/>
            <person name="Karim S.A."/>
            <person name="Margolis D.M."/>
            <person name="Pond S.K."/>
            <person name="Williamson C."/>
            <person name="Swanstrom R."/>
        </authorList>
    </citation>
    <scope>NUCLEOTIDE SEQUENCE</scope>
    <source>
        <strain evidence="32">CAP257-W13</strain>
        <strain evidence="33">CAP257-W36</strain>
        <strain evidence="34">CAP257-W9</strain>
    </source>
</reference>
<dbReference type="Pfam" id="PF00098">
    <property type="entry name" value="zf-CCHC"/>
    <property type="match status" value="2"/>
</dbReference>
<evidence type="ECO:0000256" key="13">
    <source>
        <dbReference type="ARBA" id="ARBA00022723"/>
    </source>
</evidence>
<dbReference type="InterPro" id="IPR008919">
    <property type="entry name" value="Retrov_capsid_N"/>
</dbReference>
<dbReference type="GO" id="GO:0072494">
    <property type="term" value="C:host multivesicular body"/>
    <property type="evidence" value="ECO:0007669"/>
    <property type="project" value="UniProtKB-SubCell"/>
</dbReference>
<dbReference type="EMBL" id="MN097635">
    <property type="protein sequence ID" value="QDR91553.1"/>
    <property type="molecule type" value="Genomic_RNA"/>
</dbReference>
<keyword evidence="21" id="KW-1039">Host endosome</keyword>
<keyword evidence="5" id="KW-1032">Host cell membrane</keyword>
<evidence type="ECO:0000259" key="31">
    <source>
        <dbReference type="PROSITE" id="PS50158"/>
    </source>
</evidence>
<evidence type="ECO:0000256" key="17">
    <source>
        <dbReference type="ARBA" id="ARBA00022833"/>
    </source>
</evidence>
<dbReference type="EMBL" id="MN097647">
    <property type="protein sequence ID" value="QDR91616.1"/>
    <property type="molecule type" value="Genomic_RNA"/>
</dbReference>
<dbReference type="GO" id="GO:0055036">
    <property type="term" value="C:virion membrane"/>
    <property type="evidence" value="ECO:0007669"/>
    <property type="project" value="UniProtKB-SubCell"/>
</dbReference>
<keyword evidence="16 27" id="KW-0863">Zinc-finger</keyword>
<evidence type="ECO:0000256" key="27">
    <source>
        <dbReference type="PROSITE-ProRule" id="PRU00047"/>
    </source>
</evidence>
<evidence type="ECO:0000313" key="33">
    <source>
        <dbReference type="EMBL" id="QDR91553.1"/>
    </source>
</evidence>
<dbReference type="Pfam" id="PF00607">
    <property type="entry name" value="Gag_p24"/>
    <property type="match status" value="1"/>
</dbReference>
<dbReference type="GO" id="GO:0020002">
    <property type="term" value="C:host cell plasma membrane"/>
    <property type="evidence" value="ECO:0007669"/>
    <property type="project" value="UniProtKB-SubCell"/>
</dbReference>
<dbReference type="InterPro" id="IPR014817">
    <property type="entry name" value="Gag_p6"/>
</dbReference>
<proteinExistence type="inferred from homology"/>
<dbReference type="InterPro" id="IPR010999">
    <property type="entry name" value="Retrovr_matrix"/>
</dbReference>
<evidence type="ECO:0000256" key="23">
    <source>
        <dbReference type="ARBA" id="ARBA00023136"/>
    </source>
</evidence>
<organism evidence="34">
    <name type="scientific">Human immunodeficiency virus type 1</name>
    <name type="common">HIV-1</name>
    <dbReference type="NCBI Taxonomy" id="11676"/>
    <lineage>
        <taxon>Viruses</taxon>
        <taxon>Riboviria</taxon>
        <taxon>Pararnavirae</taxon>
        <taxon>Artverviricota</taxon>
        <taxon>Revtraviricetes</taxon>
        <taxon>Ortervirales</taxon>
        <taxon>Retroviridae</taxon>
        <taxon>Orthoretrovirinae</taxon>
        <taxon>Lentivirus</taxon>
        <taxon>Lentivirus humimdef1</taxon>
    </lineage>
</organism>
<dbReference type="Pfam" id="PF19317">
    <property type="entry name" value="Gag_p24_C"/>
    <property type="match status" value="1"/>
</dbReference>
<evidence type="ECO:0000256" key="7">
    <source>
        <dbReference type="ARBA" id="ARBA00022561"/>
    </source>
</evidence>
<dbReference type="GO" id="GO:0075523">
    <property type="term" value="P:viral translational frameshifting"/>
    <property type="evidence" value="ECO:0007669"/>
    <property type="project" value="UniProtKB-KW"/>
</dbReference>
<evidence type="ECO:0000256" key="5">
    <source>
        <dbReference type="ARBA" id="ARBA00022511"/>
    </source>
</evidence>
<keyword evidence="8 28" id="KW-1048">Host nucleus</keyword>
<dbReference type="GO" id="GO:0003723">
    <property type="term" value="F:RNA binding"/>
    <property type="evidence" value="ECO:0007669"/>
    <property type="project" value="UniProtKB-KW"/>
</dbReference>
<comment type="PTM">
    <molecule>Gag-Pol polyprotein</molecule>
    <text evidence="28">Specific enzymatic cleavages by the viral protease yield mature proteins.</text>
</comment>
<evidence type="ECO:0000256" key="12">
    <source>
        <dbReference type="ARBA" id="ARBA00022707"/>
    </source>
</evidence>
<evidence type="ECO:0000256" key="6">
    <source>
        <dbReference type="ARBA" id="ARBA00022553"/>
    </source>
</evidence>
<evidence type="ECO:0000256" key="28">
    <source>
        <dbReference type="RuleBase" id="RU004487"/>
    </source>
</evidence>
<keyword evidence="20 28" id="KW-0694">RNA-binding</keyword>
<evidence type="ECO:0000256" key="3">
    <source>
        <dbReference type="ARBA" id="ARBA00008364"/>
    </source>
</evidence>
<dbReference type="FunFam" id="1.10.1200.30:FF:000001">
    <property type="entry name" value="Gag polyprotein"/>
    <property type="match status" value="1"/>
</dbReference>
<accession>A0A517EPU6</accession>
<feature type="domain" description="CCHC-type" evidence="31">
    <location>
        <begin position="408"/>
        <end position="423"/>
    </location>
</feature>
<evidence type="ECO:0000256" key="25">
    <source>
        <dbReference type="ARBA" id="ARBA00023288"/>
    </source>
</evidence>
<keyword evidence="29" id="KW-0175">Coiled coil</keyword>
<feature type="coiled-coil region" evidence="29">
    <location>
        <begin position="87"/>
        <end position="124"/>
    </location>
</feature>
<evidence type="ECO:0000256" key="21">
    <source>
        <dbReference type="ARBA" id="ARBA00023046"/>
    </source>
</evidence>
<dbReference type="Gene3D" id="1.10.150.90">
    <property type="entry name" value="Immunodeficiency lentiviruses, gag gene matrix protein p17"/>
    <property type="match status" value="1"/>
</dbReference>
<keyword evidence="7 28" id="KW-0167">Capsid protein</keyword>
<dbReference type="InterPro" id="IPR008916">
    <property type="entry name" value="Retrov_capsid_C"/>
</dbReference>
<evidence type="ECO:0000256" key="2">
    <source>
        <dbReference type="ARBA" id="ARBA00004560"/>
    </source>
</evidence>
<evidence type="ECO:0000313" key="34">
    <source>
        <dbReference type="EMBL" id="QDR91616.1"/>
    </source>
</evidence>
<dbReference type="PRINTS" id="PR00234">
    <property type="entry name" value="HIV1MATRIX"/>
</dbReference>
<evidence type="ECO:0000256" key="10">
    <source>
        <dbReference type="ARBA" id="ARBA00022612"/>
    </source>
</evidence>
<evidence type="ECO:0000256" key="22">
    <source>
        <dbReference type="ARBA" id="ARBA00023086"/>
    </source>
</evidence>
<dbReference type="InterPro" id="IPR001878">
    <property type="entry name" value="Znf_CCHC"/>
</dbReference>
<keyword evidence="22 28" id="KW-0543">Viral nucleoprotein</keyword>
<dbReference type="PROSITE" id="PS50158">
    <property type="entry name" value="ZF_CCHC"/>
    <property type="match status" value="2"/>
</dbReference>
<dbReference type="InterPro" id="IPR050195">
    <property type="entry name" value="Primate_lentivir_Gag_pol-like"/>
</dbReference>
<keyword evidence="25" id="KW-0449">Lipoprotein</keyword>
<gene>
    <name evidence="34" type="primary">gag</name>
</gene>
<keyword evidence="15" id="KW-0688">Ribosomal frameshifting</keyword>
<comment type="subcellular location">
    <subcellularLocation>
        <location evidence="1">Host cell membrane</location>
        <topology evidence="1">Lipid-anchor</topology>
    </subcellularLocation>
    <subcellularLocation>
        <location evidence="2">Host endosome</location>
        <location evidence="2">Host multivesicular body</location>
    </subcellularLocation>
    <subcellularLocation>
        <location evidence="26">Virion membrane</location>
        <topology evidence="26">Lipid-anchor</topology>
    </subcellularLocation>
    <subcellularLocation>
        <location evidence="28">Virion</location>
    </subcellularLocation>
    <subcellularLocation>
        <location evidence="28">Host cytoplasm</location>
    </subcellularLocation>
    <subcellularLocation>
        <location evidence="28">Host nucleus</location>
    </subcellularLocation>
</comment>
<dbReference type="GO" id="GO:0019013">
    <property type="term" value="C:viral nucleocapsid"/>
    <property type="evidence" value="ECO:0007669"/>
    <property type="project" value="UniProtKB-KW"/>
</dbReference>
<dbReference type="Gene3D" id="4.10.60.10">
    <property type="entry name" value="Zinc finger, CCHC-type"/>
    <property type="match status" value="1"/>
</dbReference>
<dbReference type="SUPFAM" id="SSF47836">
    <property type="entry name" value="Retroviral matrix proteins"/>
    <property type="match status" value="1"/>
</dbReference>
<dbReference type="InterPro" id="IPR012344">
    <property type="entry name" value="Matrix_HIV/RSV_N"/>
</dbReference>
<keyword evidence="24 28" id="KW-1035">Host cytoplasm</keyword>
<keyword evidence="6" id="KW-0597">Phosphoprotein</keyword>
<keyword evidence="17 28" id="KW-0862">Zinc</keyword>
<keyword evidence="23" id="KW-0472">Membrane</keyword>
<evidence type="ECO:0000256" key="15">
    <source>
        <dbReference type="ARBA" id="ARBA00022758"/>
    </source>
</evidence>
<sequence>MGARASILRGGKLDKWEKIRLRPGGKKHYMLKHLVWASRELERFALNPGLLESSEGCKQIIKQLQPALQTGTEELRSLYNTVATLYCVHANIEVRDTKEALDKIEEEQNKSQQKAQKAKAADEKVSQNYPIVQNLQGQMVHQALSPRTLNAWVKVIEEKAFSPEVIPMFTALSEGATPQDLNTMLNTVGGHQAAMQMLKDTINEEAAEWDRLHPVHAGPIPPGQMREPRGSDIAGTTSTLQDQIAWMTGNPPVPVGEIYKRWIILGLNKIVRMYSPVSILDIRQGPKEPFRDYVDRFFKTLRAEQATQEVKNWMTDTLLVQNANPDCKTILRALGPGATLEEMMTACQGVGGPGHKARVLAEAMSQANSNIMMQRSNFKGPKRNVKCFNCGKEGHIARNCRAPRKKGCWKCGKEGHQMKDCTERQANFLGRIWPSHKGRPGNFLQNRPEPTAPPAESFTESFKIEETTPAQKQEPGNREPLISLKSLFGSDPLSQ</sequence>
<dbReference type="InterPro" id="IPR045345">
    <property type="entry name" value="Gag_p24_C"/>
</dbReference>
<keyword evidence="14" id="KW-0677">Repeat</keyword>
<dbReference type="FunFam" id="1.10.375.10:FF:000001">
    <property type="entry name" value="Gag polyprotein"/>
    <property type="match status" value="1"/>
</dbReference>
<evidence type="ECO:0000256" key="26">
    <source>
        <dbReference type="ARBA" id="ARBA00037826"/>
    </source>
</evidence>
<evidence type="ECO:0000256" key="29">
    <source>
        <dbReference type="SAM" id="Coils"/>
    </source>
</evidence>
<evidence type="ECO:0000256" key="8">
    <source>
        <dbReference type="ARBA" id="ARBA00022562"/>
    </source>
</evidence>
<dbReference type="SMART" id="SM00343">
    <property type="entry name" value="ZnF_C2HC"/>
    <property type="match status" value="2"/>
</dbReference>
<evidence type="ECO:0000256" key="24">
    <source>
        <dbReference type="ARBA" id="ARBA00023200"/>
    </source>
</evidence>
<organismHost>
    <name type="scientific">Homo sapiens</name>
    <name type="common">Human</name>
    <dbReference type="NCBI Taxonomy" id="9606"/>
</organismHost>
<keyword evidence="9 28" id="KW-0945">Host-virus interaction</keyword>
<evidence type="ECO:0000256" key="9">
    <source>
        <dbReference type="ARBA" id="ARBA00022581"/>
    </source>
</evidence>
<comment type="subcellular location">
    <molecule>Matrix protein p17</molecule>
    <subcellularLocation>
        <location evidence="28">Virion membrane</location>
        <topology evidence="28">Lipid-anchor</topology>
    </subcellularLocation>
    <subcellularLocation>
        <location evidence="28">Host nucleus</location>
    </subcellularLocation>
    <subcellularLocation>
        <location evidence="28">Host cytoplasm</location>
    </subcellularLocation>
</comment>
<evidence type="ECO:0000256" key="1">
    <source>
        <dbReference type="ARBA" id="ARBA00004425"/>
    </source>
</evidence>
<dbReference type="GO" id="GO:0039702">
    <property type="term" value="P:viral budding via host ESCRT complex"/>
    <property type="evidence" value="ECO:0007669"/>
    <property type="project" value="UniProtKB-KW"/>
</dbReference>
<dbReference type="Gene3D" id="1.10.1200.30">
    <property type="match status" value="1"/>
</dbReference>
<feature type="region of interest" description="Disordered" evidence="30">
    <location>
        <begin position="434"/>
        <end position="495"/>
    </location>
</feature>